<keyword evidence="3" id="KW-1185">Reference proteome</keyword>
<evidence type="ECO:0000256" key="1">
    <source>
        <dbReference type="SAM" id="Coils"/>
    </source>
</evidence>
<accession>A0A9P0GSU5</accession>
<dbReference type="Proteomes" id="UP001153737">
    <property type="component" value="Chromosome 3"/>
</dbReference>
<reference evidence="2" key="1">
    <citation type="submission" date="2022-01" db="EMBL/GenBank/DDBJ databases">
        <authorList>
            <person name="King R."/>
        </authorList>
    </citation>
    <scope>NUCLEOTIDE SEQUENCE</scope>
</reference>
<reference evidence="2" key="2">
    <citation type="submission" date="2022-10" db="EMBL/GenBank/DDBJ databases">
        <authorList>
            <consortium name="ENA_rothamsted_submissions"/>
            <consortium name="culmorum"/>
            <person name="King R."/>
        </authorList>
    </citation>
    <scope>NUCLEOTIDE SEQUENCE</scope>
</reference>
<dbReference type="AlphaFoldDB" id="A0A9P0GSU5"/>
<keyword evidence="1" id="KW-0175">Coiled coil</keyword>
<feature type="coiled-coil region" evidence="1">
    <location>
        <begin position="41"/>
        <end position="100"/>
    </location>
</feature>
<protein>
    <submittedName>
        <fullName evidence="2">Uncharacterized protein</fullName>
    </submittedName>
</protein>
<dbReference type="Gene3D" id="3.30.70.1820">
    <property type="entry name" value="L1 transposable element, RRM domain"/>
    <property type="match status" value="1"/>
</dbReference>
<dbReference type="OrthoDB" id="6771337at2759"/>
<organism evidence="2 3">
    <name type="scientific">Phaedon cochleariae</name>
    <name type="common">Mustard beetle</name>
    <dbReference type="NCBI Taxonomy" id="80249"/>
    <lineage>
        <taxon>Eukaryota</taxon>
        <taxon>Metazoa</taxon>
        <taxon>Ecdysozoa</taxon>
        <taxon>Arthropoda</taxon>
        <taxon>Hexapoda</taxon>
        <taxon>Insecta</taxon>
        <taxon>Pterygota</taxon>
        <taxon>Neoptera</taxon>
        <taxon>Endopterygota</taxon>
        <taxon>Coleoptera</taxon>
        <taxon>Polyphaga</taxon>
        <taxon>Cucujiformia</taxon>
        <taxon>Chrysomeloidea</taxon>
        <taxon>Chrysomelidae</taxon>
        <taxon>Chrysomelinae</taxon>
        <taxon>Chrysomelini</taxon>
        <taxon>Phaedon</taxon>
    </lineage>
</organism>
<evidence type="ECO:0000313" key="3">
    <source>
        <dbReference type="Proteomes" id="UP001153737"/>
    </source>
</evidence>
<sequence>MVITREVREEIESAVNQAVSKSINSDTFIKTLTNNVTTAIIKTIDKKLSLLEESVADLRNTMKEDKLELENKIKFLEKSLKDEEIENNKMKNIIDKIDQASRSTCLRMFNVPEKSKEDTREEVIKLIKTKMNLNILPADIQICYRIGNKNNTKARGIYLKLNKNETKQNIYSKKKLLKGSNVVIKEDLTSTRLELLNEATSKYGLKHTWTHNGKIYANVNDKILLIRCKKDLEDTV</sequence>
<dbReference type="EMBL" id="OU896709">
    <property type="protein sequence ID" value="CAH1160301.1"/>
    <property type="molecule type" value="Genomic_DNA"/>
</dbReference>
<proteinExistence type="predicted"/>
<evidence type="ECO:0000313" key="2">
    <source>
        <dbReference type="EMBL" id="CAH1160301.1"/>
    </source>
</evidence>
<gene>
    <name evidence="2" type="ORF">PHAECO_LOCUS6938</name>
</gene>
<name>A0A9P0GSU5_PHACE</name>